<evidence type="ECO:0000313" key="2">
    <source>
        <dbReference type="EMBL" id="MBW0470399.1"/>
    </source>
</evidence>
<organism evidence="2 3">
    <name type="scientific">Austropuccinia psidii MF-1</name>
    <dbReference type="NCBI Taxonomy" id="1389203"/>
    <lineage>
        <taxon>Eukaryota</taxon>
        <taxon>Fungi</taxon>
        <taxon>Dikarya</taxon>
        <taxon>Basidiomycota</taxon>
        <taxon>Pucciniomycotina</taxon>
        <taxon>Pucciniomycetes</taxon>
        <taxon>Pucciniales</taxon>
        <taxon>Sphaerophragmiaceae</taxon>
        <taxon>Austropuccinia</taxon>
    </lineage>
</organism>
<dbReference type="Proteomes" id="UP000765509">
    <property type="component" value="Unassembled WGS sequence"/>
</dbReference>
<protein>
    <submittedName>
        <fullName evidence="2">Uncharacterized protein</fullName>
    </submittedName>
</protein>
<name>A0A9Q3BQF0_9BASI</name>
<sequence length="214" mass="23641">MSFWQVMASKPYPASFASLANSQSQKPPGQYLNSGPEDHLAFKGPLDPLTLSRPPTASMFHGPWAMAPRGEVHQPQFQVVSKPQFGPPGPVFGLKLKRPKTLKLAQGPKTLNLAISLNNQGIASGNHQRPPATFNKRFLPMIRGTSGPTQWTQVCRNQERCLYGVIYHHAPSFLSNPMEILSGPHYAITKQVPRPNTHFEGRLQPPSFTIHGGY</sequence>
<feature type="region of interest" description="Disordered" evidence="1">
    <location>
        <begin position="19"/>
        <end position="48"/>
    </location>
</feature>
<comment type="caution">
    <text evidence="2">The sequence shown here is derived from an EMBL/GenBank/DDBJ whole genome shotgun (WGS) entry which is preliminary data.</text>
</comment>
<evidence type="ECO:0000313" key="3">
    <source>
        <dbReference type="Proteomes" id="UP000765509"/>
    </source>
</evidence>
<evidence type="ECO:0000256" key="1">
    <source>
        <dbReference type="SAM" id="MobiDB-lite"/>
    </source>
</evidence>
<reference evidence="2" key="1">
    <citation type="submission" date="2021-03" db="EMBL/GenBank/DDBJ databases">
        <title>Draft genome sequence of rust myrtle Austropuccinia psidii MF-1, a brazilian biotype.</title>
        <authorList>
            <person name="Quecine M.C."/>
            <person name="Pachon D.M.R."/>
            <person name="Bonatelli M.L."/>
            <person name="Correr F.H."/>
            <person name="Franceschini L.M."/>
            <person name="Leite T.F."/>
            <person name="Margarido G.R.A."/>
            <person name="Almeida C.A."/>
            <person name="Ferrarezi J.A."/>
            <person name="Labate C.A."/>
        </authorList>
    </citation>
    <scope>NUCLEOTIDE SEQUENCE</scope>
    <source>
        <strain evidence="2">MF-1</strain>
    </source>
</reference>
<accession>A0A9Q3BQF0</accession>
<dbReference type="AlphaFoldDB" id="A0A9Q3BQF0"/>
<feature type="compositionally biased region" description="Polar residues" evidence="1">
    <location>
        <begin position="19"/>
        <end position="33"/>
    </location>
</feature>
<gene>
    <name evidence="2" type="ORF">O181_010114</name>
</gene>
<dbReference type="EMBL" id="AVOT02002449">
    <property type="protein sequence ID" value="MBW0470399.1"/>
    <property type="molecule type" value="Genomic_DNA"/>
</dbReference>
<proteinExistence type="predicted"/>
<keyword evidence="3" id="KW-1185">Reference proteome</keyword>